<dbReference type="EMBL" id="CABFNP030001012">
    <property type="protein sequence ID" value="CAI6089650.1"/>
    <property type="molecule type" value="Genomic_DNA"/>
</dbReference>
<evidence type="ECO:0000259" key="2">
    <source>
        <dbReference type="PROSITE" id="PS51184"/>
    </source>
</evidence>
<feature type="domain" description="JmjC" evidence="2">
    <location>
        <begin position="624"/>
        <end position="795"/>
    </location>
</feature>
<feature type="compositionally biased region" description="Low complexity" evidence="1">
    <location>
        <begin position="323"/>
        <end position="335"/>
    </location>
</feature>
<evidence type="ECO:0000256" key="1">
    <source>
        <dbReference type="SAM" id="MobiDB-lite"/>
    </source>
</evidence>
<dbReference type="SUPFAM" id="SSF51197">
    <property type="entry name" value="Clavaminate synthase-like"/>
    <property type="match status" value="1"/>
</dbReference>
<evidence type="ECO:0000313" key="4">
    <source>
        <dbReference type="Proteomes" id="UP001160390"/>
    </source>
</evidence>
<sequence>MDDGTANLNGTEADPSLILFSDTRREHAKQFLEALKSCENEPTRQMLCQEKRDELLAQEHDLKVEFAFYKSVFVRWIQYGVTEHGPEWREFTTAASKGADDQTRCAKELKKAASYWGEDIVQHYIEGRGANFAIQLALVAKAHQDFEAQALPRLQQLIRRRIQLGKRKYKDALERTDLLDTRLWVSDASYVKSNDHEKKELPFSILESNELPNGYVFDLHRLIVPGQPAVELPKALATADLRPLSENCLSNEGTVSGSARPDAGSYDTILCSDQWNASKGDSAPEHNQPSSIMDGTKIADGVPTGQSEGPVQPGISRVGVTISNNNDSPDASSAPTNLPSNGQVMQSAVHFPTCVTDPAPQVPNERTVQTVESRRSNRIAAGKQAVYESAQTTLRRTSRTTKTKTPNSESRNNQPKGNEPNSDTHQLAGELDKCSSLDEVPVAPDKRRATSVPLDFGKTHKRFRDQTVIGPRGFRPDALPQCDSVSDQVYLAQAVSEVSERANDASGSRGARTAACLLPILKNCKHPNTDESCGALDLHLMSGIRAKKFLDSNTPDVPLITEGQQVFEWDNREKAIAEFLEWIGDDDKTVSVQIPSLKADSCSCEPRDLGQVRSRFLSSNNEHDPWNVLDCSCPVPSTLPSFLTGRNCQLLGRIRDQVLNGHSAERAQVSRDDWSEWKEVEHWALLSKGGHCTAPHMDSHGLATWITVQQGCFGFVWMSRPTRDQRREWMKDIEHYDDDQRWRYWILKPGQTVFFPSGTIHGVFRLRGEQTLALGRHILQWSGINQWADVFHEQVRYPNSTNEDMELPSRWFSATERLVQNRLGQSTRD</sequence>
<dbReference type="Proteomes" id="UP001160390">
    <property type="component" value="Unassembled WGS sequence"/>
</dbReference>
<dbReference type="PROSITE" id="PS51184">
    <property type="entry name" value="JMJC"/>
    <property type="match status" value="1"/>
</dbReference>
<evidence type="ECO:0000313" key="3">
    <source>
        <dbReference type="EMBL" id="CAI6089650.1"/>
    </source>
</evidence>
<dbReference type="AlphaFoldDB" id="A0AA35M363"/>
<dbReference type="Gene3D" id="2.60.120.650">
    <property type="entry name" value="Cupin"/>
    <property type="match status" value="1"/>
</dbReference>
<proteinExistence type="predicted"/>
<feature type="region of interest" description="Disordered" evidence="1">
    <location>
        <begin position="276"/>
        <end position="426"/>
    </location>
</feature>
<reference evidence="3" key="1">
    <citation type="submission" date="2023-01" db="EMBL/GenBank/DDBJ databases">
        <authorList>
            <person name="Piombo E."/>
        </authorList>
    </citation>
    <scope>NUCLEOTIDE SEQUENCE</scope>
</reference>
<comment type="caution">
    <text evidence="3">The sequence shown here is derived from an EMBL/GenBank/DDBJ whole genome shotgun (WGS) entry which is preliminary data.</text>
</comment>
<feature type="compositionally biased region" description="Polar residues" evidence="1">
    <location>
        <begin position="406"/>
        <end position="425"/>
    </location>
</feature>
<dbReference type="InterPro" id="IPR003347">
    <property type="entry name" value="JmjC_dom"/>
</dbReference>
<gene>
    <name evidence="3" type="ORF">CCHLO57077_00001271</name>
</gene>
<protein>
    <recommendedName>
        <fullName evidence="2">JmjC domain-containing protein</fullName>
    </recommendedName>
</protein>
<organism evidence="3 4">
    <name type="scientific">Clonostachys chloroleuca</name>
    <dbReference type="NCBI Taxonomy" id="1926264"/>
    <lineage>
        <taxon>Eukaryota</taxon>
        <taxon>Fungi</taxon>
        <taxon>Dikarya</taxon>
        <taxon>Ascomycota</taxon>
        <taxon>Pezizomycotina</taxon>
        <taxon>Sordariomycetes</taxon>
        <taxon>Hypocreomycetidae</taxon>
        <taxon>Hypocreales</taxon>
        <taxon>Bionectriaceae</taxon>
        <taxon>Clonostachys</taxon>
    </lineage>
</organism>
<accession>A0AA35M363</accession>
<name>A0AA35M363_9HYPO</name>
<feature type="compositionally biased region" description="Polar residues" evidence="1">
    <location>
        <begin position="276"/>
        <end position="293"/>
    </location>
</feature>
<feature type="compositionally biased region" description="Polar residues" evidence="1">
    <location>
        <begin position="336"/>
        <end position="346"/>
    </location>
</feature>
<keyword evidence="4" id="KW-1185">Reference proteome</keyword>